<accession>A0A7T7M8Q1</accession>
<keyword evidence="3" id="KW-1185">Reference proteome</keyword>
<dbReference type="Proteomes" id="UP000595895">
    <property type="component" value="Chromosome"/>
</dbReference>
<protein>
    <submittedName>
        <fullName evidence="2">Acyl carrier protein</fullName>
    </submittedName>
</protein>
<feature type="domain" description="Carrier" evidence="1">
    <location>
        <begin position="1"/>
        <end position="81"/>
    </location>
</feature>
<dbReference type="Pfam" id="PF00550">
    <property type="entry name" value="PP-binding"/>
    <property type="match status" value="1"/>
</dbReference>
<dbReference type="InterPro" id="IPR036736">
    <property type="entry name" value="ACP-like_sf"/>
</dbReference>
<reference evidence="2 3" key="1">
    <citation type="submission" date="2020-12" db="EMBL/GenBank/DDBJ databases">
        <authorList>
            <person name="Zhou J."/>
        </authorList>
    </citation>
    <scope>NUCLEOTIDE SEQUENCE [LARGE SCALE GENOMIC DNA]</scope>
    <source>
        <strain evidence="2 3">CCUG 61299</strain>
    </source>
</reference>
<dbReference type="AlphaFoldDB" id="A0A7T7M8Q1"/>
<name>A0A7T7M8Q1_9ACTO</name>
<dbReference type="PROSITE" id="PS50075">
    <property type="entry name" value="CARRIER"/>
    <property type="match status" value="1"/>
</dbReference>
<sequence length="82" mass="9120">MTNFVALLHGLLPKDILAQISSSPQDYLDRPLTHLGLDSLSTFEVLTRIEQDLGHELDYETIDPDSLTTLRGLSSLLGRNEV</sequence>
<proteinExistence type="predicted"/>
<dbReference type="EMBL" id="CP066802">
    <property type="protein sequence ID" value="QQM66754.1"/>
    <property type="molecule type" value="Genomic_DNA"/>
</dbReference>
<evidence type="ECO:0000259" key="1">
    <source>
        <dbReference type="PROSITE" id="PS50075"/>
    </source>
</evidence>
<organism evidence="2 3">
    <name type="scientific">Actinomyces weissii</name>
    <dbReference type="NCBI Taxonomy" id="675090"/>
    <lineage>
        <taxon>Bacteria</taxon>
        <taxon>Bacillati</taxon>
        <taxon>Actinomycetota</taxon>
        <taxon>Actinomycetes</taxon>
        <taxon>Actinomycetales</taxon>
        <taxon>Actinomycetaceae</taxon>
        <taxon>Actinomyces</taxon>
    </lineage>
</organism>
<dbReference type="Gene3D" id="1.10.1200.10">
    <property type="entry name" value="ACP-like"/>
    <property type="match status" value="1"/>
</dbReference>
<dbReference type="RefSeq" id="WP_200274844.1">
    <property type="nucleotide sequence ID" value="NZ_CP066802.1"/>
</dbReference>
<dbReference type="KEGG" id="awe:JG540_06580"/>
<evidence type="ECO:0000313" key="3">
    <source>
        <dbReference type="Proteomes" id="UP000595895"/>
    </source>
</evidence>
<dbReference type="SUPFAM" id="SSF47336">
    <property type="entry name" value="ACP-like"/>
    <property type="match status" value="1"/>
</dbReference>
<dbReference type="InterPro" id="IPR009081">
    <property type="entry name" value="PP-bd_ACP"/>
</dbReference>
<gene>
    <name evidence="2" type="ORF">JG540_06580</name>
</gene>
<evidence type="ECO:0000313" key="2">
    <source>
        <dbReference type="EMBL" id="QQM66754.1"/>
    </source>
</evidence>